<gene>
    <name evidence="5" type="ORF">SAMN02745126_06036</name>
</gene>
<organism evidence="5 6">
    <name type="scientific">Enhydrobacter aerosaccus</name>
    <dbReference type="NCBI Taxonomy" id="225324"/>
    <lineage>
        <taxon>Bacteria</taxon>
        <taxon>Pseudomonadati</taxon>
        <taxon>Pseudomonadota</taxon>
        <taxon>Alphaproteobacteria</taxon>
        <taxon>Hyphomicrobiales</taxon>
        <taxon>Enhydrobacter</taxon>
    </lineage>
</organism>
<dbReference type="SUPFAM" id="SSF55729">
    <property type="entry name" value="Acyl-CoA N-acyltransferases (Nat)"/>
    <property type="match status" value="1"/>
</dbReference>
<dbReference type="Proteomes" id="UP000190092">
    <property type="component" value="Unassembled WGS sequence"/>
</dbReference>
<evidence type="ECO:0000259" key="4">
    <source>
        <dbReference type="PROSITE" id="PS51186"/>
    </source>
</evidence>
<evidence type="ECO:0000313" key="6">
    <source>
        <dbReference type="Proteomes" id="UP000190092"/>
    </source>
</evidence>
<dbReference type="Gene3D" id="3.40.630.30">
    <property type="match status" value="1"/>
</dbReference>
<reference evidence="6" key="1">
    <citation type="submission" date="2017-02" db="EMBL/GenBank/DDBJ databases">
        <authorList>
            <person name="Varghese N."/>
            <person name="Submissions S."/>
        </authorList>
    </citation>
    <scope>NUCLEOTIDE SEQUENCE [LARGE SCALE GENOMIC DNA]</scope>
    <source>
        <strain evidence="6">ATCC 27094</strain>
    </source>
</reference>
<dbReference type="STRING" id="225324.SAMN02745126_06036"/>
<dbReference type="GO" id="GO:0016747">
    <property type="term" value="F:acyltransferase activity, transferring groups other than amino-acyl groups"/>
    <property type="evidence" value="ECO:0007669"/>
    <property type="project" value="InterPro"/>
</dbReference>
<evidence type="ECO:0000256" key="2">
    <source>
        <dbReference type="ARBA" id="ARBA00023315"/>
    </source>
</evidence>
<dbReference type="InterPro" id="IPR000182">
    <property type="entry name" value="GNAT_dom"/>
</dbReference>
<dbReference type="PANTHER" id="PTHR43877">
    <property type="entry name" value="AMINOALKYLPHOSPHONATE N-ACETYLTRANSFERASE-RELATED-RELATED"/>
    <property type="match status" value="1"/>
</dbReference>
<keyword evidence="2" id="KW-0012">Acyltransferase</keyword>
<dbReference type="RefSeq" id="WP_085937774.1">
    <property type="nucleotide sequence ID" value="NZ_FUWJ01000015.1"/>
</dbReference>
<feature type="compositionally biased region" description="Polar residues" evidence="3">
    <location>
        <begin position="150"/>
        <end position="162"/>
    </location>
</feature>
<sequence length="162" mass="16984">MSDTLELRAATPNDAPALAATIAAAFAQYRGKLVPESGAFRETAEGIAAELAKGAGAIIAERNGLAVGCVMTKVLEGDLYLGRLSVLPEARGLGLAKRLVEAVEAEARARGLGGVRLGVRVVLTDNQRLFTSLGFRETGREAHPGFDHPTSINMRKSLDGSN</sequence>
<dbReference type="OrthoDB" id="9789603at2"/>
<protein>
    <submittedName>
        <fullName evidence="5">N-acetylglutamate synthase, GNAT family</fullName>
    </submittedName>
</protein>
<proteinExistence type="predicted"/>
<accession>A0A1T4TCY1</accession>
<dbReference type="PANTHER" id="PTHR43877:SF2">
    <property type="entry name" value="AMINOALKYLPHOSPHONATE N-ACETYLTRANSFERASE-RELATED"/>
    <property type="match status" value="1"/>
</dbReference>
<dbReference type="CDD" id="cd04301">
    <property type="entry name" value="NAT_SF"/>
    <property type="match status" value="1"/>
</dbReference>
<dbReference type="InterPro" id="IPR016181">
    <property type="entry name" value="Acyl_CoA_acyltransferase"/>
</dbReference>
<evidence type="ECO:0000313" key="5">
    <source>
        <dbReference type="EMBL" id="SKA38277.1"/>
    </source>
</evidence>
<evidence type="ECO:0000256" key="1">
    <source>
        <dbReference type="ARBA" id="ARBA00022679"/>
    </source>
</evidence>
<evidence type="ECO:0000256" key="3">
    <source>
        <dbReference type="SAM" id="MobiDB-lite"/>
    </source>
</evidence>
<keyword evidence="1" id="KW-0808">Transferase</keyword>
<name>A0A1T4TCY1_9HYPH</name>
<dbReference type="Pfam" id="PF00583">
    <property type="entry name" value="Acetyltransf_1"/>
    <property type="match status" value="1"/>
</dbReference>
<dbReference type="InterPro" id="IPR050832">
    <property type="entry name" value="Bact_Acetyltransf"/>
</dbReference>
<dbReference type="AlphaFoldDB" id="A0A1T4TCY1"/>
<feature type="domain" description="N-acetyltransferase" evidence="4">
    <location>
        <begin position="5"/>
        <end position="159"/>
    </location>
</feature>
<dbReference type="PROSITE" id="PS51186">
    <property type="entry name" value="GNAT"/>
    <property type="match status" value="1"/>
</dbReference>
<feature type="region of interest" description="Disordered" evidence="3">
    <location>
        <begin position="141"/>
        <end position="162"/>
    </location>
</feature>
<keyword evidence="6" id="KW-1185">Reference proteome</keyword>
<dbReference type="EMBL" id="FUWJ01000015">
    <property type="protein sequence ID" value="SKA38277.1"/>
    <property type="molecule type" value="Genomic_DNA"/>
</dbReference>